<dbReference type="AlphaFoldDB" id="H0UJP4"/>
<reference evidence="2 3" key="1">
    <citation type="submission" date="2011-11" db="EMBL/GenBank/DDBJ databases">
        <title>The Noncontiguous Finished genome of Jonquetella anthropi DSM 22815.</title>
        <authorList>
            <consortium name="US DOE Joint Genome Institute (JGI-PGF)"/>
            <person name="Lucas S."/>
            <person name="Copeland A."/>
            <person name="Lapidus A."/>
            <person name="Glavina del Rio T."/>
            <person name="Dalin E."/>
            <person name="Tice H."/>
            <person name="Bruce D."/>
            <person name="Goodwin L."/>
            <person name="Pitluck S."/>
            <person name="Peters L."/>
            <person name="Mikhailova N."/>
            <person name="Held B."/>
            <person name="Kyrpides N."/>
            <person name="Mavromatis K."/>
            <person name="Ivanova N."/>
            <person name="Markowitz V."/>
            <person name="Cheng J.-F."/>
            <person name="Hugenholtz P."/>
            <person name="Woyke T."/>
            <person name="Wu D."/>
            <person name="Gronow S."/>
            <person name="Wellnitz S."/>
            <person name="Brambilla E."/>
            <person name="Klenk H.-P."/>
            <person name="Eisen J.A."/>
        </authorList>
    </citation>
    <scope>NUCLEOTIDE SEQUENCE [LARGE SCALE GENOMIC DNA]</scope>
    <source>
        <strain evidence="2 3">DSM 22815</strain>
    </source>
</reference>
<dbReference type="OrthoDB" id="4054at2"/>
<name>H0UJP4_9BACT</name>
<dbReference type="InterPro" id="IPR022742">
    <property type="entry name" value="Hydrolase_4"/>
</dbReference>
<dbReference type="Proteomes" id="UP000003806">
    <property type="component" value="Chromosome"/>
</dbReference>
<dbReference type="SUPFAM" id="SSF53474">
    <property type="entry name" value="alpha/beta-Hydrolases"/>
    <property type="match status" value="1"/>
</dbReference>
<dbReference type="Pfam" id="PF12146">
    <property type="entry name" value="Hydrolase_4"/>
    <property type="match status" value="1"/>
</dbReference>
<accession>H0UJP4</accession>
<keyword evidence="3" id="KW-1185">Reference proteome</keyword>
<dbReference type="Gene3D" id="3.40.50.1820">
    <property type="entry name" value="alpha/beta hydrolase"/>
    <property type="match status" value="1"/>
</dbReference>
<dbReference type="RefSeq" id="WP_008523470.1">
    <property type="nucleotide sequence ID" value="NZ_CM001376.1"/>
</dbReference>
<evidence type="ECO:0000259" key="1">
    <source>
        <dbReference type="Pfam" id="PF12146"/>
    </source>
</evidence>
<dbReference type="EMBL" id="CM001376">
    <property type="protein sequence ID" value="EHM13942.1"/>
    <property type="molecule type" value="Genomic_DNA"/>
</dbReference>
<dbReference type="HOGENOM" id="CLU_1072735_0_0_0"/>
<evidence type="ECO:0000313" key="2">
    <source>
        <dbReference type="EMBL" id="EHM13942.1"/>
    </source>
</evidence>
<proteinExistence type="predicted"/>
<gene>
    <name evidence="2" type="ORF">JonanDRAFT_1583</name>
</gene>
<protein>
    <recommendedName>
        <fullName evidence="1">Serine aminopeptidase S33 domain-containing protein</fullName>
    </recommendedName>
</protein>
<dbReference type="STRING" id="885272.JonanDRAFT_1583"/>
<evidence type="ECO:0000313" key="3">
    <source>
        <dbReference type="Proteomes" id="UP000003806"/>
    </source>
</evidence>
<feature type="domain" description="Serine aminopeptidase S33" evidence="1">
    <location>
        <begin position="94"/>
        <end position="160"/>
    </location>
</feature>
<dbReference type="eggNOG" id="COG1073">
    <property type="taxonomic scope" value="Bacteria"/>
</dbReference>
<organism evidence="2 3">
    <name type="scientific">Jonquetella anthropi DSM 22815</name>
    <dbReference type="NCBI Taxonomy" id="885272"/>
    <lineage>
        <taxon>Bacteria</taxon>
        <taxon>Thermotogati</taxon>
        <taxon>Synergistota</taxon>
        <taxon>Synergistia</taxon>
        <taxon>Synergistales</taxon>
        <taxon>Dethiosulfovibrionaceae</taxon>
        <taxon>Jonquetella</taxon>
    </lineage>
</organism>
<dbReference type="InterPro" id="IPR029058">
    <property type="entry name" value="AB_hydrolase_fold"/>
</dbReference>
<sequence>MRWKSVDLAGSYGDRITRLSVGVVNRPRRAVVLFHGVHSWAQPLPGNKYASLGGMLAERGVLPVLVESSRSCRDRLSWGSDLMGWIKAAFGGKTFEQEFSDASAAVSAVASAYPRLPLTLWGFSLGGLIALLAAGGYGSSERVPVDGLIVSGSGDQLRPECRDALALPILRDLPDRSFLEKAARNARPAWFRSFYGSLDASFDQPSCRRLYEGVVCDDKKWFVVDGADHSFRTLNGSPSRLPLQIMVRELREVLLSTKN</sequence>